<evidence type="ECO:0000259" key="4">
    <source>
        <dbReference type="PROSITE" id="PS50835"/>
    </source>
</evidence>
<sequence length="114" mass="12973">MANRLFFWVSIFLLGAAPTETGVTQTPRYLVTKVKQEVTLRCQQDLGHSYMSWYQQEPQKGPRVMYSYTLKDMNLNETVSPRFDSASSGNGHLTLKIHPVEAEDSATYFCSSSR</sequence>
<reference evidence="5" key="3">
    <citation type="submission" date="2025-09" db="UniProtKB">
        <authorList>
            <consortium name="Ensembl"/>
        </authorList>
    </citation>
    <scope>IDENTIFICATION</scope>
</reference>
<dbReference type="InterPro" id="IPR013783">
    <property type="entry name" value="Ig-like_fold"/>
</dbReference>
<dbReference type="InterPro" id="IPR050413">
    <property type="entry name" value="TCR_beta_variable"/>
</dbReference>
<dbReference type="InterPro" id="IPR036179">
    <property type="entry name" value="Ig-like_dom_sf"/>
</dbReference>
<dbReference type="SMART" id="SM00406">
    <property type="entry name" value="IGv"/>
    <property type="match status" value="1"/>
</dbReference>
<evidence type="ECO:0000313" key="6">
    <source>
        <dbReference type="Proteomes" id="UP000007648"/>
    </source>
</evidence>
<reference evidence="5" key="2">
    <citation type="submission" date="2025-08" db="UniProtKB">
        <authorList>
            <consortium name="Ensembl"/>
        </authorList>
    </citation>
    <scope>IDENTIFICATION</scope>
</reference>
<evidence type="ECO:0000256" key="1">
    <source>
        <dbReference type="ARBA" id="ARBA00022729"/>
    </source>
</evidence>
<feature type="chain" id="PRO_5029640367" description="Ig-like domain-containing protein" evidence="3">
    <location>
        <begin position="22"/>
        <end position="114"/>
    </location>
</feature>
<dbReference type="Pfam" id="PF07686">
    <property type="entry name" value="V-set"/>
    <property type="match status" value="1"/>
</dbReference>
<dbReference type="PANTHER" id="PTHR23268">
    <property type="entry name" value="T-CELL RECEPTOR BETA CHAIN"/>
    <property type="match status" value="1"/>
</dbReference>
<dbReference type="GO" id="GO:0002376">
    <property type="term" value="P:immune system process"/>
    <property type="evidence" value="ECO:0007669"/>
    <property type="project" value="UniProtKB-KW"/>
</dbReference>
<dbReference type="InterPro" id="IPR007110">
    <property type="entry name" value="Ig-like_dom"/>
</dbReference>
<evidence type="ECO:0000256" key="3">
    <source>
        <dbReference type="SAM" id="SignalP"/>
    </source>
</evidence>
<feature type="domain" description="Ig-like" evidence="4">
    <location>
        <begin position="18"/>
        <end position="114"/>
    </location>
</feature>
<keyword evidence="2" id="KW-0391">Immunity</keyword>
<dbReference type="Proteomes" id="UP000007648">
    <property type="component" value="Unassembled WGS sequence"/>
</dbReference>
<dbReference type="GO" id="GO:0007166">
    <property type="term" value="P:cell surface receptor signaling pathway"/>
    <property type="evidence" value="ECO:0007669"/>
    <property type="project" value="TreeGrafter"/>
</dbReference>
<dbReference type="PROSITE" id="PS50835">
    <property type="entry name" value="IG_LIKE"/>
    <property type="match status" value="1"/>
</dbReference>
<accession>A0A7N4NTK4</accession>
<evidence type="ECO:0000256" key="2">
    <source>
        <dbReference type="ARBA" id="ARBA00022859"/>
    </source>
</evidence>
<organism evidence="5 6">
    <name type="scientific">Sarcophilus harrisii</name>
    <name type="common">Tasmanian devil</name>
    <name type="synonym">Sarcophilus laniarius</name>
    <dbReference type="NCBI Taxonomy" id="9305"/>
    <lineage>
        <taxon>Eukaryota</taxon>
        <taxon>Metazoa</taxon>
        <taxon>Chordata</taxon>
        <taxon>Craniata</taxon>
        <taxon>Vertebrata</taxon>
        <taxon>Euteleostomi</taxon>
        <taxon>Mammalia</taxon>
        <taxon>Metatheria</taxon>
        <taxon>Dasyuromorphia</taxon>
        <taxon>Dasyuridae</taxon>
        <taxon>Sarcophilus</taxon>
    </lineage>
</organism>
<dbReference type="InterPro" id="IPR013106">
    <property type="entry name" value="Ig_V-set"/>
</dbReference>
<proteinExistence type="predicted"/>
<dbReference type="Gene3D" id="2.60.40.10">
    <property type="entry name" value="Immunoglobulins"/>
    <property type="match status" value="1"/>
</dbReference>
<feature type="signal peptide" evidence="3">
    <location>
        <begin position="1"/>
        <end position="21"/>
    </location>
</feature>
<name>A0A7N4NTK4_SARHA</name>
<dbReference type="InParanoid" id="A0A7N4NTK4"/>
<dbReference type="SUPFAM" id="SSF48726">
    <property type="entry name" value="Immunoglobulin"/>
    <property type="match status" value="1"/>
</dbReference>
<protein>
    <recommendedName>
        <fullName evidence="4">Ig-like domain-containing protein</fullName>
    </recommendedName>
</protein>
<dbReference type="PANTHER" id="PTHR23268:SF14">
    <property type="entry name" value="T CELL RECEPTOR BETA VARIABLE 12-3-RELATED"/>
    <property type="match status" value="1"/>
</dbReference>
<keyword evidence="1 3" id="KW-0732">Signal</keyword>
<reference evidence="5 6" key="1">
    <citation type="journal article" date="2011" name="Proc. Natl. Acad. Sci. U.S.A.">
        <title>Genetic diversity and population structure of the endangered marsupial Sarcophilus harrisii (Tasmanian devil).</title>
        <authorList>
            <person name="Miller W."/>
            <person name="Hayes V.M."/>
            <person name="Ratan A."/>
            <person name="Petersen D.C."/>
            <person name="Wittekindt N.E."/>
            <person name="Miller J."/>
            <person name="Walenz B."/>
            <person name="Knight J."/>
            <person name="Qi J."/>
            <person name="Zhao F."/>
            <person name="Wang Q."/>
            <person name="Bedoya-Reina O.C."/>
            <person name="Katiyar N."/>
            <person name="Tomsho L.P."/>
            <person name="Kasson L.M."/>
            <person name="Hardie R.A."/>
            <person name="Woodbridge P."/>
            <person name="Tindall E.A."/>
            <person name="Bertelsen M.F."/>
            <person name="Dixon D."/>
            <person name="Pyecroft S."/>
            <person name="Helgen K.M."/>
            <person name="Lesk A.M."/>
            <person name="Pringle T.H."/>
            <person name="Patterson N."/>
            <person name="Zhang Y."/>
            <person name="Kreiss A."/>
            <person name="Woods G.M."/>
            <person name="Jones M.E."/>
            <person name="Schuster S.C."/>
        </authorList>
    </citation>
    <scope>NUCLEOTIDE SEQUENCE [LARGE SCALE GENOMIC DNA]</scope>
</reference>
<dbReference type="AlphaFoldDB" id="A0A7N4NTK4"/>
<dbReference type="GO" id="GO:0005886">
    <property type="term" value="C:plasma membrane"/>
    <property type="evidence" value="ECO:0007669"/>
    <property type="project" value="TreeGrafter"/>
</dbReference>
<dbReference type="FunCoup" id="A0A7N4NTK4">
    <property type="interactions" value="610"/>
</dbReference>
<keyword evidence="6" id="KW-1185">Reference proteome</keyword>
<dbReference type="Ensembl" id="ENSSHAT00000049213.1">
    <property type="protein sequence ID" value="ENSSHAP00000028222.1"/>
    <property type="gene ID" value="ENSSHAG00000028150.1"/>
</dbReference>
<evidence type="ECO:0000313" key="5">
    <source>
        <dbReference type="Ensembl" id="ENSSHAP00000028222.1"/>
    </source>
</evidence>
<dbReference type="GeneTree" id="ENSGT00940000162509"/>